<accession>A0ABQ0B037</accession>
<dbReference type="Gene3D" id="3.20.20.140">
    <property type="entry name" value="Metal-dependent hydrolases"/>
    <property type="match status" value="1"/>
</dbReference>
<dbReference type="SMART" id="SM00481">
    <property type="entry name" value="POLIIIAc"/>
    <property type="match status" value="1"/>
</dbReference>
<dbReference type="PANTHER" id="PTHR42924">
    <property type="entry name" value="EXONUCLEASE"/>
    <property type="match status" value="1"/>
</dbReference>
<dbReference type="Gene3D" id="1.10.150.650">
    <property type="match status" value="1"/>
</dbReference>
<evidence type="ECO:0000313" key="3">
    <source>
        <dbReference type="Proteomes" id="UP001600894"/>
    </source>
</evidence>
<organism evidence="2 3">
    <name type="scientific">Enterocloster alcoholdehydrogenati</name>
    <dbReference type="NCBI Taxonomy" id="2547410"/>
    <lineage>
        <taxon>Bacteria</taxon>
        <taxon>Bacillati</taxon>
        <taxon>Bacillota</taxon>
        <taxon>Clostridia</taxon>
        <taxon>Lachnospirales</taxon>
        <taxon>Lachnospiraceae</taxon>
        <taxon>Enterocloster</taxon>
    </lineage>
</organism>
<proteinExistence type="predicted"/>
<dbReference type="InterPro" id="IPR052018">
    <property type="entry name" value="PHP_domain"/>
</dbReference>
<evidence type="ECO:0000313" key="2">
    <source>
        <dbReference type="EMBL" id="GAA6269654.1"/>
    </source>
</evidence>
<gene>
    <name evidence="2" type="ORF">F130042H8_27140</name>
</gene>
<dbReference type="SUPFAM" id="SSF89550">
    <property type="entry name" value="PHP domain-like"/>
    <property type="match status" value="1"/>
</dbReference>
<dbReference type="Pfam" id="PF02811">
    <property type="entry name" value="PHP"/>
    <property type="match status" value="1"/>
</dbReference>
<keyword evidence="3" id="KW-1185">Reference proteome</keyword>
<sequence>MGLIDLHVHSDASDGSFPPAQVVALAKEAGLKAIALTDHDTTAGIPEALKAGEESGIEVIPGIEVSSHYEGHEIHILGLFVDPSDQGLADFLQEMRSRRGRRNEEMLHRLAADGISFTACELYGNNPDTVITRAHIARAMVQKGICSSVEQAFKKYLNYGGPYCPPKEYMEPEAVVNILLKNGAFAALAHPFLYKLGDKKTEALIARLADMGMKGLEVYHSSNHRSESRKLQEMAYRYSLFPTGGSDFHGTCKPDIAIGKGRGGLRVSELLLNDIKHCISCNGLV</sequence>
<dbReference type="EMBL" id="BAABXL010000001">
    <property type="protein sequence ID" value="GAA6269654.1"/>
    <property type="molecule type" value="Genomic_DNA"/>
</dbReference>
<dbReference type="InterPro" id="IPR003141">
    <property type="entry name" value="Pol/His_phosphatase_N"/>
</dbReference>
<reference evidence="2 3" key="1">
    <citation type="submission" date="2024-04" db="EMBL/GenBank/DDBJ databases">
        <title>Defined microbial consortia suppress multidrug-resistant proinflammatory Enterobacteriaceae via ecological control.</title>
        <authorList>
            <person name="Furuichi M."/>
            <person name="Kawaguchi T."/>
            <person name="Pust M."/>
            <person name="Yasuma K."/>
            <person name="Plichta D."/>
            <person name="Hasegawa N."/>
            <person name="Ohya T."/>
            <person name="Bhattarai S."/>
            <person name="Sasajima S."/>
            <person name="Aoto Y."/>
            <person name="Tuganbaev T."/>
            <person name="Yaginuma M."/>
            <person name="Ueda M."/>
            <person name="Okahashi N."/>
            <person name="Amafuji K."/>
            <person name="Kiridooshi Y."/>
            <person name="Sugita K."/>
            <person name="Strazar M."/>
            <person name="Skelly A."/>
            <person name="Suda W."/>
            <person name="Hattori M."/>
            <person name="Nakamoto N."/>
            <person name="Caballero S."/>
            <person name="Norman J."/>
            <person name="Olle B."/>
            <person name="Tanoue T."/>
            <person name="Arita M."/>
            <person name="Bucci V."/>
            <person name="Atarashi K."/>
            <person name="Xavier R."/>
            <person name="Honda K."/>
        </authorList>
    </citation>
    <scope>NUCLEOTIDE SEQUENCE [LARGE SCALE GENOMIC DNA]</scope>
    <source>
        <strain evidence="3">f13</strain>
    </source>
</reference>
<evidence type="ECO:0000259" key="1">
    <source>
        <dbReference type="SMART" id="SM00481"/>
    </source>
</evidence>
<protein>
    <submittedName>
        <fullName evidence="2">PHP domain-containing protein</fullName>
    </submittedName>
</protein>
<dbReference type="InterPro" id="IPR016195">
    <property type="entry name" value="Pol/histidinol_Pase-like"/>
</dbReference>
<dbReference type="InterPro" id="IPR004013">
    <property type="entry name" value="PHP_dom"/>
</dbReference>
<dbReference type="Proteomes" id="UP001600894">
    <property type="component" value="Unassembled WGS sequence"/>
</dbReference>
<feature type="domain" description="Polymerase/histidinol phosphatase N-terminal" evidence="1">
    <location>
        <begin position="4"/>
        <end position="69"/>
    </location>
</feature>
<name>A0ABQ0B037_9FIRM</name>
<comment type="caution">
    <text evidence="2">The sequence shown here is derived from an EMBL/GenBank/DDBJ whole genome shotgun (WGS) entry which is preliminary data.</text>
</comment>
<dbReference type="RefSeq" id="WP_178302517.1">
    <property type="nucleotide sequence ID" value="NZ_BAABXL010000001.1"/>
</dbReference>
<dbReference type="PANTHER" id="PTHR42924:SF3">
    <property type="entry name" value="POLYMERASE_HISTIDINOL PHOSPHATASE N-TERMINAL DOMAIN-CONTAINING PROTEIN"/>
    <property type="match status" value="1"/>
</dbReference>
<dbReference type="CDD" id="cd07438">
    <property type="entry name" value="PHP_HisPPase_AMP"/>
    <property type="match status" value="1"/>
</dbReference>